<feature type="transmembrane region" description="Helical" evidence="9">
    <location>
        <begin position="310"/>
        <end position="331"/>
    </location>
</feature>
<dbReference type="GO" id="GO:0055075">
    <property type="term" value="P:potassium ion homeostasis"/>
    <property type="evidence" value="ECO:0007669"/>
    <property type="project" value="EnsemblFungi"/>
</dbReference>
<dbReference type="Pfam" id="PF00324">
    <property type="entry name" value="AA_permease"/>
    <property type="match status" value="1"/>
</dbReference>
<reference evidence="12" key="2">
    <citation type="submission" date="2014-02" db="EMBL/GenBank/DDBJ databases">
        <title>Complete DNA sequence of /Kuraishia capsulata/ illustrates novel genomic features among budding yeasts (/Saccharomycotina/).</title>
        <authorList>
            <person name="Morales L."/>
            <person name="Noel B."/>
            <person name="Porcel B."/>
            <person name="Marcet-Houben M."/>
            <person name="Hullo M-F."/>
            <person name="Sacerdot C."/>
            <person name="Tekaia F."/>
            <person name="Leh-Louis V."/>
            <person name="Despons L."/>
            <person name="Khanna V."/>
            <person name="Aury J-M."/>
            <person name="Barbe V."/>
            <person name="Couloux A."/>
            <person name="Labadie K."/>
            <person name="Pelletier E."/>
            <person name="Souciet J-L."/>
            <person name="Boekhout T."/>
            <person name="Gabaldon T."/>
            <person name="Wincker P."/>
            <person name="Dujon B."/>
        </authorList>
    </citation>
    <scope>NUCLEOTIDE SEQUENCE</scope>
    <source>
        <strain evidence="12">CBS 1993</strain>
    </source>
</reference>
<comment type="subcellular location">
    <subcellularLocation>
        <location evidence="1">Membrane</location>
        <topology evidence="1">Multi-pass membrane protein</topology>
    </subcellularLocation>
</comment>
<dbReference type="Proteomes" id="UP000019384">
    <property type="component" value="Unassembled WGS sequence"/>
</dbReference>
<feature type="transmembrane region" description="Helical" evidence="9">
    <location>
        <begin position="181"/>
        <end position="201"/>
    </location>
</feature>
<dbReference type="EMBL" id="HG793126">
    <property type="protein sequence ID" value="CDK25350.1"/>
    <property type="molecule type" value="Genomic_DNA"/>
</dbReference>
<evidence type="ECO:0000256" key="8">
    <source>
        <dbReference type="SAM" id="MobiDB-lite"/>
    </source>
</evidence>
<evidence type="ECO:0000259" key="10">
    <source>
        <dbReference type="Pfam" id="PF00324"/>
    </source>
</evidence>
<evidence type="ECO:0000313" key="13">
    <source>
        <dbReference type="Proteomes" id="UP000019384"/>
    </source>
</evidence>
<keyword evidence="13" id="KW-1185">Reference proteome</keyword>
<feature type="transmembrane region" description="Helical" evidence="9">
    <location>
        <begin position="124"/>
        <end position="145"/>
    </location>
</feature>
<feature type="compositionally biased region" description="Polar residues" evidence="8">
    <location>
        <begin position="939"/>
        <end position="949"/>
    </location>
</feature>
<evidence type="ECO:0008006" key="14">
    <source>
        <dbReference type="Google" id="ProtNLM"/>
    </source>
</evidence>
<evidence type="ECO:0000259" key="11">
    <source>
        <dbReference type="Pfam" id="PF03522"/>
    </source>
</evidence>
<feature type="transmembrane region" description="Helical" evidence="9">
    <location>
        <begin position="397"/>
        <end position="417"/>
    </location>
</feature>
<feature type="compositionally biased region" description="Acidic residues" evidence="8">
    <location>
        <begin position="925"/>
        <end position="938"/>
    </location>
</feature>
<accession>W6MU01</accession>
<dbReference type="HOGENOM" id="CLU_001883_4_0_1"/>
<feature type="domain" description="Amino acid permease/ SLC12A" evidence="10">
    <location>
        <begin position="62"/>
        <end position="538"/>
    </location>
</feature>
<dbReference type="InterPro" id="IPR018491">
    <property type="entry name" value="SLC12_C"/>
</dbReference>
<dbReference type="InterPro" id="IPR004842">
    <property type="entry name" value="SLC12A_fam"/>
</dbReference>
<dbReference type="PANTHER" id="PTHR11827:SF72">
    <property type="entry name" value="GH08340P"/>
    <property type="match status" value="1"/>
</dbReference>
<evidence type="ECO:0000256" key="5">
    <source>
        <dbReference type="ARBA" id="ARBA00022692"/>
    </source>
</evidence>
<evidence type="ECO:0000256" key="4">
    <source>
        <dbReference type="ARBA" id="ARBA00022448"/>
    </source>
</evidence>
<dbReference type="GO" id="GO:0055064">
    <property type="term" value="P:chloride ion homeostasis"/>
    <property type="evidence" value="ECO:0007669"/>
    <property type="project" value="TreeGrafter"/>
</dbReference>
<feature type="region of interest" description="Disordered" evidence="8">
    <location>
        <begin position="973"/>
        <end position="998"/>
    </location>
</feature>
<feature type="domain" description="SLC12A transporter C-terminal" evidence="11">
    <location>
        <begin position="551"/>
        <end position="635"/>
    </location>
</feature>
<dbReference type="GO" id="GO:0005774">
    <property type="term" value="C:vacuolar membrane"/>
    <property type="evidence" value="ECO:0007669"/>
    <property type="project" value="EnsemblFungi"/>
</dbReference>
<feature type="transmembrane region" description="Helical" evidence="9">
    <location>
        <begin position="89"/>
        <end position="112"/>
    </location>
</feature>
<gene>
    <name evidence="12" type="ORF">KUCA_T00001319001</name>
</gene>
<dbReference type="OrthoDB" id="2020542at2759"/>
<keyword evidence="5 9" id="KW-0812">Transmembrane</keyword>
<feature type="region of interest" description="Disordered" evidence="8">
    <location>
        <begin position="920"/>
        <end position="949"/>
    </location>
</feature>
<dbReference type="AlphaFoldDB" id="W6MU01"/>
<keyword evidence="4" id="KW-0813">Transport</keyword>
<name>W6MU01_9ASCO</name>
<feature type="compositionally biased region" description="Polar residues" evidence="8">
    <location>
        <begin position="983"/>
        <end position="996"/>
    </location>
</feature>
<evidence type="ECO:0000256" key="3">
    <source>
        <dbReference type="ARBA" id="ARBA00010593"/>
    </source>
</evidence>
<dbReference type="GeneID" id="34518750"/>
<keyword evidence="7 9" id="KW-0472">Membrane</keyword>
<evidence type="ECO:0000256" key="6">
    <source>
        <dbReference type="ARBA" id="ARBA00022989"/>
    </source>
</evidence>
<dbReference type="GO" id="GO:0006884">
    <property type="term" value="P:cell volume homeostasis"/>
    <property type="evidence" value="ECO:0007669"/>
    <property type="project" value="TreeGrafter"/>
</dbReference>
<dbReference type="Gene3D" id="1.20.1740.10">
    <property type="entry name" value="Amino acid/polyamine transporter I"/>
    <property type="match status" value="1"/>
</dbReference>
<feature type="region of interest" description="Disordered" evidence="8">
    <location>
        <begin position="1014"/>
        <end position="1075"/>
    </location>
</feature>
<dbReference type="STRING" id="1382522.W6MU01"/>
<feature type="transmembrane region" description="Helical" evidence="9">
    <location>
        <begin position="423"/>
        <end position="447"/>
    </location>
</feature>
<feature type="transmembrane region" description="Helical" evidence="9">
    <location>
        <begin position="277"/>
        <end position="298"/>
    </location>
</feature>
<dbReference type="PANTHER" id="PTHR11827">
    <property type="entry name" value="SOLUTE CARRIER FAMILY 12, CATION COTRANSPORTERS"/>
    <property type="match status" value="1"/>
</dbReference>
<dbReference type="RefSeq" id="XP_022457362.1">
    <property type="nucleotide sequence ID" value="XM_022603486.1"/>
</dbReference>
<dbReference type="InterPro" id="IPR004841">
    <property type="entry name" value="AA-permease/SLC12A_dom"/>
</dbReference>
<sequence length="1164" mass="128691">MSNRDNETSPLLGRSVRNNSLSLDLYDSIPPINDPNTLLNIKEDKSNDSPAESGKLGTLGGVFLPTALNVLSILMFLRFGFIVGQMGILGALLLLVMSYVIDLLTTLSISAIATNGTVKGGGAYYMISRSLGVEFGGAIGVIFYIGQVLNSALNVAGFIEPLMINFNEVGGLFAHVLPVGYWWQFSYCTVFLFLCTSVSLVGAGPVAKAGSFLFAILFIATISVPISTLFVQPFAIPELDSFYSGPSWETFRGNLMPHFTKGAAGSQIMGRETFNDLFGIFFPATAGIFAGASMSGDLSRPSKSIPKGTLWGLLLTFVCYALVIISMGVSIPRDLLHKDVQVIQSVNLSSLLVVLGELSTSLFSVIVGIVGAAKVLQAIARDGILPGLGVFAKGTKINDDPIAAILFTWLLTQVFLFADINQIATFITMSFLMTFIVTNMACFLLKVGSAPNFRPSFKYFNTYTALMGFVASVAAMFVVDGLSATLVVIFLMFLILAIHYVSPPKQWGDVSQSLIYHQVRKYLLKLKQDNVKYWRPQVLLLVDDPRTSWRLMSFCNHLKKGGLYVIGHVMVCKNFQERVGELAKQRQEWTKLRDISDIKAFIQISIAPTLSWGVRNVFLGSGLGGMRPNITVLGFYDLSSYSSPDELPFARNGHRNIESLNPAYNDQVTLNMEHLPTDSCQKEKKLTITEWVQLIEDLLLLNSNVAVAKGFPRLEIPTKKSPELKGQPKYIDLYPIQMSAQIMNESGTKSALTTNFDTYTLILQLGAILNTVPEWKKTHNLRVVVFVEYESDVEDERTRVAALLDVLRIKAEVLVLCLNSGAFQTYNYISKGEEVDESLSSRINHVLEKDEWWKSLSEFREDSKTSKSKFQSFQFNRISSKAVDKFEASNRRRYTLSNMQKLGVSLSMVTNRILNSDIKRTIGDSSDDESDYITDDNESTISTHSTGSYDSSAFIKKKNFKPVSNISSATHLRVPHSRPHLSPMQSSGSIKNQIKSKTSRKLLRSNFSADAMPKSQVFDDATGDQPSIMFVPDVERESRNSRASSVRKSVEEEAVKKSTKLREHSVSKSDASSLNAVDEEDEEDLVFSFNEITSKAQHLILNDVLTQVSSESAVIFSTLPTPAIGTHISEQESLEYIKNLDLWCEGLPPVMLINSKTMTVTTAL</sequence>
<dbReference type="FunFam" id="1.20.1740.10:FF:000013">
    <property type="entry name" value="Solute carrier family 12 member"/>
    <property type="match status" value="1"/>
</dbReference>
<comment type="similarity">
    <text evidence="2">Belongs to the amino acid-polyamine-organocation (APC) superfamily. YAT (TC 2.A.3.10) family.</text>
</comment>
<feature type="transmembrane region" description="Helical" evidence="9">
    <location>
        <begin position="459"/>
        <end position="478"/>
    </location>
</feature>
<comment type="similarity">
    <text evidence="3">Belongs to the SLC12A transporter family.</text>
</comment>
<feature type="transmembrane region" description="Helical" evidence="9">
    <location>
        <begin position="213"/>
        <end position="236"/>
    </location>
</feature>
<evidence type="ECO:0000256" key="1">
    <source>
        <dbReference type="ARBA" id="ARBA00004141"/>
    </source>
</evidence>
<evidence type="ECO:0000256" key="2">
    <source>
        <dbReference type="ARBA" id="ARBA00006983"/>
    </source>
</evidence>
<dbReference type="GO" id="GO:0034486">
    <property type="term" value="P:vacuolar transmembrane transport"/>
    <property type="evidence" value="ECO:0007669"/>
    <property type="project" value="EnsemblFungi"/>
</dbReference>
<proteinExistence type="inferred from homology"/>
<keyword evidence="6 9" id="KW-1133">Transmembrane helix</keyword>
<dbReference type="Pfam" id="PF03522">
    <property type="entry name" value="SLC12"/>
    <property type="match status" value="1"/>
</dbReference>
<evidence type="ECO:0000256" key="9">
    <source>
        <dbReference type="SAM" id="Phobius"/>
    </source>
</evidence>
<protein>
    <recommendedName>
        <fullName evidence="14">Amino acid permease/ SLC12A domain-containing protein</fullName>
    </recommendedName>
</protein>
<feature type="transmembrane region" description="Helical" evidence="9">
    <location>
        <begin position="56"/>
        <end position="77"/>
    </location>
</feature>
<reference evidence="12" key="1">
    <citation type="submission" date="2013-12" db="EMBL/GenBank/DDBJ databases">
        <authorList>
            <person name="Genoscope - CEA"/>
        </authorList>
    </citation>
    <scope>NUCLEOTIDE SEQUENCE</scope>
    <source>
        <strain evidence="12">CBS 1993</strain>
    </source>
</reference>
<evidence type="ECO:0000313" key="12">
    <source>
        <dbReference type="EMBL" id="CDK25350.1"/>
    </source>
</evidence>
<dbReference type="GO" id="GO:0015379">
    <property type="term" value="F:potassium:chloride symporter activity"/>
    <property type="evidence" value="ECO:0007669"/>
    <property type="project" value="EnsemblFungi"/>
</dbReference>
<feature type="transmembrane region" description="Helical" evidence="9">
    <location>
        <begin position="351"/>
        <end position="376"/>
    </location>
</feature>
<evidence type="ECO:0000256" key="7">
    <source>
        <dbReference type="ARBA" id="ARBA00023136"/>
    </source>
</evidence>
<feature type="compositionally biased region" description="Basic and acidic residues" evidence="8">
    <location>
        <begin position="1048"/>
        <end position="1067"/>
    </location>
</feature>
<dbReference type="GO" id="GO:1990816">
    <property type="term" value="C:vacuole-mitochondrion membrane contact site"/>
    <property type="evidence" value="ECO:0007669"/>
    <property type="project" value="EnsemblFungi"/>
</dbReference>
<organism evidence="12 13">
    <name type="scientific">Kuraishia capsulata CBS 1993</name>
    <dbReference type="NCBI Taxonomy" id="1382522"/>
    <lineage>
        <taxon>Eukaryota</taxon>
        <taxon>Fungi</taxon>
        <taxon>Dikarya</taxon>
        <taxon>Ascomycota</taxon>
        <taxon>Saccharomycotina</taxon>
        <taxon>Pichiomycetes</taxon>
        <taxon>Pichiales</taxon>
        <taxon>Pichiaceae</taxon>
        <taxon>Kuraishia</taxon>
    </lineage>
</organism>